<dbReference type="Gene3D" id="3.30.420.40">
    <property type="match status" value="1"/>
</dbReference>
<dbReference type="HOGENOM" id="CLU_638276_0_0_1"/>
<comment type="similarity">
    <text evidence="1">Belongs to the GDA1/CD39 NTPase family.</text>
</comment>
<dbReference type="Pfam" id="PF01150">
    <property type="entry name" value="GDA1_CD39"/>
    <property type="match status" value="1"/>
</dbReference>
<evidence type="ECO:0000256" key="3">
    <source>
        <dbReference type="SAM" id="SignalP"/>
    </source>
</evidence>
<dbReference type="Gene3D" id="3.30.420.150">
    <property type="entry name" value="Exopolyphosphatase. Domain 2"/>
    <property type="match status" value="1"/>
</dbReference>
<evidence type="ECO:0000313" key="4">
    <source>
        <dbReference type="EMBL" id="EDO35394.1"/>
    </source>
</evidence>
<dbReference type="PANTHER" id="PTHR11782:SF83">
    <property type="entry name" value="GUANOSINE-DIPHOSPHATASE"/>
    <property type="match status" value="1"/>
</dbReference>
<keyword evidence="2" id="KW-0378">Hydrolase</keyword>
<dbReference type="GO" id="GO:0045134">
    <property type="term" value="F:UDP phosphatase activity"/>
    <property type="evidence" value="ECO:0000318"/>
    <property type="project" value="GO_Central"/>
</dbReference>
<dbReference type="GO" id="GO:0016020">
    <property type="term" value="C:membrane"/>
    <property type="evidence" value="ECO:0000318"/>
    <property type="project" value="GO_Central"/>
</dbReference>
<feature type="chain" id="PRO_5002712151" evidence="3">
    <location>
        <begin position="19"/>
        <end position="430"/>
    </location>
</feature>
<dbReference type="OMA" id="TEVCANA"/>
<keyword evidence="3" id="KW-0732">Signal</keyword>
<evidence type="ECO:0000313" key="5">
    <source>
        <dbReference type="Proteomes" id="UP000001593"/>
    </source>
</evidence>
<proteinExistence type="inferred from homology"/>
<protein>
    <submittedName>
        <fullName evidence="4">Uncharacterized protein</fullName>
    </submittedName>
</protein>
<keyword evidence="5" id="KW-1185">Reference proteome</keyword>
<evidence type="ECO:0000256" key="2">
    <source>
        <dbReference type="ARBA" id="ARBA00022801"/>
    </source>
</evidence>
<organism evidence="4 5">
    <name type="scientific">Nematostella vectensis</name>
    <name type="common">Starlet sea anemone</name>
    <dbReference type="NCBI Taxonomy" id="45351"/>
    <lineage>
        <taxon>Eukaryota</taxon>
        <taxon>Metazoa</taxon>
        <taxon>Cnidaria</taxon>
        <taxon>Anthozoa</taxon>
        <taxon>Hexacorallia</taxon>
        <taxon>Actiniaria</taxon>
        <taxon>Edwardsiidae</taxon>
        <taxon>Nematostella</taxon>
    </lineage>
</organism>
<evidence type="ECO:0000256" key="1">
    <source>
        <dbReference type="ARBA" id="ARBA00009283"/>
    </source>
</evidence>
<name>A7SLN3_NEMVE</name>
<dbReference type="InterPro" id="IPR000407">
    <property type="entry name" value="GDA1_CD39_NTPase"/>
</dbReference>
<dbReference type="GO" id="GO:0004382">
    <property type="term" value="F:GDP phosphatase activity"/>
    <property type="evidence" value="ECO:0000318"/>
    <property type="project" value="GO_Central"/>
</dbReference>
<dbReference type="InParanoid" id="A7SLN3"/>
<accession>A7SLN3</accession>
<dbReference type="KEGG" id="nve:5506778"/>
<dbReference type="EMBL" id="DS469700">
    <property type="protein sequence ID" value="EDO35394.1"/>
    <property type="molecule type" value="Genomic_DNA"/>
</dbReference>
<dbReference type="GO" id="GO:0009134">
    <property type="term" value="P:nucleoside diphosphate catabolic process"/>
    <property type="evidence" value="ECO:0000318"/>
    <property type="project" value="GO_Central"/>
</dbReference>
<sequence length="430" mass="48491">MWIGLLILVVTWTGISDGATIVQTTAKLHLCKPDCTEYAITITPSIHGVHLRVYKFHRRKHIVHPSDIKQLKPRQSFYEWDIKAAMNSSCHLVEALQKLTKAATKVIPKSYHQTTPIYVFIPYTVKQTMKGMFPSSFYGPLKQFLDDPTQHPFLPTFSQSITVIKCEILALFQWSTLNFLRGAFLHEHFKDTTDVVGMIDFDFNMKVSIGFETNSTSHNITEILTIYSTPHFVVAKSYTKRGYDHFLKAYFDTIVSLVSKKQLASKKPLKSPCSPTGSLLTVTNGTSTRLYIGTGNISHCRQVLKKTIDTFKLVGQSPYAIEGAASAKLYGLPETANVLKKIGCNDCEVSFTATKIDKLARAYCSKKTKARGTEVCANANFIYVMITQVYHIPKDTKIFVAKKEYNGLEMTWELGVLIHKMNMLLDSMKP</sequence>
<dbReference type="PhylomeDB" id="A7SLN3"/>
<dbReference type="Proteomes" id="UP000001593">
    <property type="component" value="Unassembled WGS sequence"/>
</dbReference>
<feature type="signal peptide" evidence="3">
    <location>
        <begin position="1"/>
        <end position="18"/>
    </location>
</feature>
<dbReference type="PANTHER" id="PTHR11782">
    <property type="entry name" value="ADENOSINE/GUANOSINE DIPHOSPHATASE"/>
    <property type="match status" value="1"/>
</dbReference>
<dbReference type="GO" id="GO:0017111">
    <property type="term" value="F:ribonucleoside triphosphate phosphatase activity"/>
    <property type="evidence" value="ECO:0000318"/>
    <property type="project" value="GO_Central"/>
</dbReference>
<reference evidence="4 5" key="1">
    <citation type="journal article" date="2007" name="Science">
        <title>Sea anemone genome reveals ancestral eumetazoan gene repertoire and genomic organization.</title>
        <authorList>
            <person name="Putnam N.H."/>
            <person name="Srivastava M."/>
            <person name="Hellsten U."/>
            <person name="Dirks B."/>
            <person name="Chapman J."/>
            <person name="Salamov A."/>
            <person name="Terry A."/>
            <person name="Shapiro H."/>
            <person name="Lindquist E."/>
            <person name="Kapitonov V.V."/>
            <person name="Jurka J."/>
            <person name="Genikhovich G."/>
            <person name="Grigoriev I.V."/>
            <person name="Lucas S.M."/>
            <person name="Steele R.E."/>
            <person name="Finnerty J.R."/>
            <person name="Technau U."/>
            <person name="Martindale M.Q."/>
            <person name="Rokhsar D.S."/>
        </authorList>
    </citation>
    <scope>NUCLEOTIDE SEQUENCE [LARGE SCALE GENOMIC DNA]</scope>
    <source>
        <strain evidence="5">CH2 X CH6</strain>
    </source>
</reference>
<dbReference type="AlphaFoldDB" id="A7SLN3"/>
<gene>
    <name evidence="4" type="ORF">NEMVEDRAFT_v1g246058</name>
</gene>